<name>A0ABN9Q1E4_9DINO</name>
<evidence type="ECO:0000256" key="6">
    <source>
        <dbReference type="ARBA" id="ARBA00022989"/>
    </source>
</evidence>
<feature type="compositionally biased region" description="Polar residues" evidence="9">
    <location>
        <begin position="215"/>
        <end position="224"/>
    </location>
</feature>
<evidence type="ECO:0000256" key="8">
    <source>
        <dbReference type="ARBA" id="ARBA00023136"/>
    </source>
</evidence>
<proteinExistence type="predicted"/>
<protein>
    <recommendedName>
        <fullName evidence="13">Magnesium transporter</fullName>
    </recommendedName>
</protein>
<feature type="transmembrane region" description="Helical" evidence="10">
    <location>
        <begin position="87"/>
        <end position="111"/>
    </location>
</feature>
<evidence type="ECO:0000256" key="5">
    <source>
        <dbReference type="ARBA" id="ARBA00022946"/>
    </source>
</evidence>
<evidence type="ECO:0000256" key="9">
    <source>
        <dbReference type="SAM" id="MobiDB-lite"/>
    </source>
</evidence>
<feature type="transmembrane region" description="Helical" evidence="10">
    <location>
        <begin position="131"/>
        <end position="150"/>
    </location>
</feature>
<keyword evidence="3 10" id="KW-0812">Transmembrane</keyword>
<evidence type="ECO:0000313" key="12">
    <source>
        <dbReference type="Proteomes" id="UP001189429"/>
    </source>
</evidence>
<evidence type="ECO:0000256" key="1">
    <source>
        <dbReference type="ARBA" id="ARBA00004141"/>
    </source>
</evidence>
<dbReference type="PANTHER" id="PTHR13890:SF0">
    <property type="entry name" value="MAGNESIUM TRANSPORTER MRS2 HOMOLOG, MITOCHONDRIAL"/>
    <property type="match status" value="1"/>
</dbReference>
<dbReference type="Proteomes" id="UP001189429">
    <property type="component" value="Unassembled WGS sequence"/>
</dbReference>
<evidence type="ECO:0000256" key="2">
    <source>
        <dbReference type="ARBA" id="ARBA00022448"/>
    </source>
</evidence>
<organism evidence="11 12">
    <name type="scientific">Prorocentrum cordatum</name>
    <dbReference type="NCBI Taxonomy" id="2364126"/>
    <lineage>
        <taxon>Eukaryota</taxon>
        <taxon>Sar</taxon>
        <taxon>Alveolata</taxon>
        <taxon>Dinophyceae</taxon>
        <taxon>Prorocentrales</taxon>
        <taxon>Prorocentraceae</taxon>
        <taxon>Prorocentrum</taxon>
    </lineage>
</organism>
<accession>A0ABN9Q1E4</accession>
<comment type="subcellular location">
    <subcellularLocation>
        <location evidence="1">Membrane</location>
        <topology evidence="1">Multi-pass membrane protein</topology>
    </subcellularLocation>
</comment>
<gene>
    <name evidence="11" type="ORF">PCOR1329_LOCUS7109</name>
</gene>
<keyword evidence="6 10" id="KW-1133">Transmembrane helix</keyword>
<feature type="region of interest" description="Disordered" evidence="9">
    <location>
        <begin position="211"/>
        <end position="239"/>
    </location>
</feature>
<dbReference type="InterPro" id="IPR039204">
    <property type="entry name" value="MRS2-like"/>
</dbReference>
<evidence type="ECO:0000256" key="4">
    <source>
        <dbReference type="ARBA" id="ARBA00022842"/>
    </source>
</evidence>
<evidence type="ECO:0000256" key="7">
    <source>
        <dbReference type="ARBA" id="ARBA00023065"/>
    </source>
</evidence>
<evidence type="ECO:0008006" key="13">
    <source>
        <dbReference type="Google" id="ProtNLM"/>
    </source>
</evidence>
<comment type="caution">
    <text evidence="11">The sequence shown here is derived from an EMBL/GenBank/DDBJ whole genome shotgun (WGS) entry which is preliminary data.</text>
</comment>
<dbReference type="EMBL" id="CAUYUJ010001919">
    <property type="protein sequence ID" value="CAK0798335.1"/>
    <property type="molecule type" value="Genomic_DNA"/>
</dbReference>
<sequence>MLQDLGVEGTAAAAGPLAHRPSWNRKLSETTDVVACPEQLPAGLEDCLHNWAHSAEEVMADACETNVTIEDTMRFLEASMSCTRNRLLMFEVWTMIATVAMGLGAMISGIFGMNLKSGLEDAPEMFDRVVLLIMLLAFLIVTVSVGFISGQRKYQNHAARFGNNRFFKSIADDEYVLSLCSRPGGSALPEVQLDDVLRELRCPALPASEPLAAQRQVTPGSRHSLSFRGAPPPQPQQLD</sequence>
<keyword evidence="5" id="KW-0809">Transit peptide</keyword>
<dbReference type="PANTHER" id="PTHR13890">
    <property type="entry name" value="RNA SPLICING PROTEIN MRS2, MITOCHONDRIAL"/>
    <property type="match status" value="1"/>
</dbReference>
<feature type="compositionally biased region" description="Pro residues" evidence="9">
    <location>
        <begin position="230"/>
        <end position="239"/>
    </location>
</feature>
<evidence type="ECO:0000256" key="10">
    <source>
        <dbReference type="SAM" id="Phobius"/>
    </source>
</evidence>
<keyword evidence="7" id="KW-0406">Ion transport</keyword>
<keyword evidence="2" id="KW-0813">Transport</keyword>
<evidence type="ECO:0000256" key="3">
    <source>
        <dbReference type="ARBA" id="ARBA00022692"/>
    </source>
</evidence>
<keyword evidence="12" id="KW-1185">Reference proteome</keyword>
<keyword evidence="8 10" id="KW-0472">Membrane</keyword>
<reference evidence="11" key="1">
    <citation type="submission" date="2023-10" db="EMBL/GenBank/DDBJ databases">
        <authorList>
            <person name="Chen Y."/>
            <person name="Shah S."/>
            <person name="Dougan E. K."/>
            <person name="Thang M."/>
            <person name="Chan C."/>
        </authorList>
    </citation>
    <scope>NUCLEOTIDE SEQUENCE [LARGE SCALE GENOMIC DNA]</scope>
</reference>
<evidence type="ECO:0000313" key="11">
    <source>
        <dbReference type="EMBL" id="CAK0798335.1"/>
    </source>
</evidence>
<keyword evidence="4" id="KW-0460">Magnesium</keyword>